<dbReference type="InterPro" id="IPR006680">
    <property type="entry name" value="Amidohydro-rel"/>
</dbReference>
<organism evidence="10 11">
    <name type="scientific">Candidatus Phosphoribacter hodrii</name>
    <dbReference type="NCBI Taxonomy" id="2953743"/>
    <lineage>
        <taxon>Bacteria</taxon>
        <taxon>Bacillati</taxon>
        <taxon>Actinomycetota</taxon>
        <taxon>Actinomycetes</taxon>
        <taxon>Micrococcales</taxon>
        <taxon>Dermatophilaceae</taxon>
        <taxon>Candidatus Phosphoribacter</taxon>
    </lineage>
</organism>
<dbReference type="SUPFAM" id="SSF51338">
    <property type="entry name" value="Composite domain of metallo-dependent hydrolases"/>
    <property type="match status" value="1"/>
</dbReference>
<keyword evidence="4 5" id="KW-0119">Carbohydrate metabolism</keyword>
<feature type="binding site" evidence="7">
    <location>
        <begin position="331"/>
        <end position="333"/>
    </location>
    <ligand>
        <name>substrate</name>
    </ligand>
</feature>
<dbReference type="InterPro" id="IPR032466">
    <property type="entry name" value="Metal_Hydrolase"/>
</dbReference>
<dbReference type="Gene3D" id="2.30.40.10">
    <property type="entry name" value="Urease, subunit C, domain 1"/>
    <property type="match status" value="1"/>
</dbReference>
<evidence type="ECO:0000256" key="6">
    <source>
        <dbReference type="PIRSR" id="PIRSR038994-1"/>
    </source>
</evidence>
<keyword evidence="3 5" id="KW-0378">Hydrolase</keyword>
<feature type="domain" description="Amidohydrolase-related" evidence="9">
    <location>
        <begin position="64"/>
        <end position="397"/>
    </location>
</feature>
<feature type="binding site" evidence="8">
    <location>
        <position position="209"/>
    </location>
    <ligand>
        <name>Zn(2+)</name>
        <dbReference type="ChEBI" id="CHEBI:29105"/>
    </ligand>
</feature>
<evidence type="ECO:0000256" key="4">
    <source>
        <dbReference type="ARBA" id="ARBA00023277"/>
    </source>
</evidence>
<gene>
    <name evidence="10" type="ORF">IPF40_14575</name>
</gene>
<name>A0A934X8W9_9MICO</name>
<comment type="cofactor">
    <cofactor evidence="8">
        <name>a divalent metal cation</name>
        <dbReference type="ChEBI" id="CHEBI:60240"/>
    </cofactor>
    <text evidence="8">Binds 1 divalent metal cation per subunit.</text>
</comment>
<dbReference type="Proteomes" id="UP000718281">
    <property type="component" value="Unassembled WGS sequence"/>
</dbReference>
<feature type="binding site" evidence="8">
    <location>
        <position position="236"/>
    </location>
    <ligand>
        <name>Zn(2+)</name>
        <dbReference type="ChEBI" id="CHEBI:29105"/>
    </ligand>
</feature>
<protein>
    <submittedName>
        <fullName evidence="10">Amidohydrolase family protein</fullName>
    </submittedName>
</protein>
<dbReference type="GO" id="GO:0046872">
    <property type="term" value="F:metal ion binding"/>
    <property type="evidence" value="ECO:0007669"/>
    <property type="project" value="UniProtKB-KW"/>
</dbReference>
<feature type="binding site" evidence="7">
    <location>
        <begin position="239"/>
        <end position="240"/>
    </location>
    <ligand>
        <name>substrate</name>
    </ligand>
</feature>
<dbReference type="AlphaFoldDB" id="A0A934X8W9"/>
<evidence type="ECO:0000256" key="7">
    <source>
        <dbReference type="PIRSR" id="PIRSR038994-2"/>
    </source>
</evidence>
<comment type="caution">
    <text evidence="10">The sequence shown here is derived from an EMBL/GenBank/DDBJ whole genome shotgun (WGS) entry which is preliminary data.</text>
</comment>
<evidence type="ECO:0000313" key="11">
    <source>
        <dbReference type="Proteomes" id="UP000718281"/>
    </source>
</evidence>
<proteinExistence type="inferred from homology"/>
<dbReference type="GO" id="GO:0008448">
    <property type="term" value="F:N-acetylglucosamine-6-phosphate deacetylase activity"/>
    <property type="evidence" value="ECO:0007669"/>
    <property type="project" value="InterPro"/>
</dbReference>
<feature type="active site" description="Proton donor/acceptor" evidence="6">
    <location>
        <position position="297"/>
    </location>
</feature>
<dbReference type="GO" id="GO:0006046">
    <property type="term" value="P:N-acetylglucosamine catabolic process"/>
    <property type="evidence" value="ECO:0007669"/>
    <property type="project" value="TreeGrafter"/>
</dbReference>
<dbReference type="PANTHER" id="PTHR11113:SF14">
    <property type="entry name" value="N-ACETYLGLUCOSAMINE-6-PHOSPHATE DEACETYLASE"/>
    <property type="match status" value="1"/>
</dbReference>
<evidence type="ECO:0000256" key="2">
    <source>
        <dbReference type="ARBA" id="ARBA00022723"/>
    </source>
</evidence>
<dbReference type="Gene3D" id="3.20.20.140">
    <property type="entry name" value="Metal-dependent hydrolases"/>
    <property type="match status" value="1"/>
</dbReference>
<reference evidence="10 11" key="1">
    <citation type="submission" date="2020-10" db="EMBL/GenBank/DDBJ databases">
        <title>Connecting structure to function with the recovery of over 1000 high-quality activated sludge metagenome-assembled genomes encoding full-length rRNA genes using long-read sequencing.</title>
        <authorList>
            <person name="Singleton C.M."/>
            <person name="Petriglieri F."/>
            <person name="Kristensen J.M."/>
            <person name="Kirkegaard R.H."/>
            <person name="Michaelsen T.Y."/>
            <person name="Andersen M.H."/>
            <person name="Karst S.M."/>
            <person name="Dueholm M.S."/>
            <person name="Nielsen P.H."/>
            <person name="Albertsen M."/>
        </authorList>
    </citation>
    <scope>NUCLEOTIDE SEQUENCE [LARGE SCALE GENOMIC DNA]</scope>
    <source>
        <strain evidence="10">AalE_18-Q3-R2-46_BAT3C.188</strain>
    </source>
</reference>
<evidence type="ECO:0000256" key="5">
    <source>
        <dbReference type="PIRNR" id="PIRNR038994"/>
    </source>
</evidence>
<feature type="binding site" evidence="7">
    <location>
        <position position="247"/>
    </location>
    <ligand>
        <name>substrate</name>
    </ligand>
</feature>
<feature type="binding site" evidence="8">
    <location>
        <position position="138"/>
    </location>
    <ligand>
        <name>Zn(2+)</name>
        <dbReference type="ChEBI" id="CHEBI:29105"/>
    </ligand>
</feature>
<evidence type="ECO:0000259" key="9">
    <source>
        <dbReference type="Pfam" id="PF01979"/>
    </source>
</evidence>
<evidence type="ECO:0000256" key="8">
    <source>
        <dbReference type="PIRSR" id="PIRSR038994-3"/>
    </source>
</evidence>
<accession>A0A934X8W9</accession>
<evidence type="ECO:0000313" key="10">
    <source>
        <dbReference type="EMBL" id="MBK6302199.1"/>
    </source>
</evidence>
<dbReference type="SUPFAM" id="SSF51556">
    <property type="entry name" value="Metallo-dependent hydrolases"/>
    <property type="match status" value="1"/>
</dbReference>
<dbReference type="PANTHER" id="PTHR11113">
    <property type="entry name" value="N-ACETYLGLUCOSAMINE-6-PHOSPHATE DEACETYLASE"/>
    <property type="match status" value="1"/>
</dbReference>
<evidence type="ECO:0000256" key="3">
    <source>
        <dbReference type="ARBA" id="ARBA00022801"/>
    </source>
</evidence>
<feature type="binding site" evidence="7">
    <location>
        <position position="274"/>
    </location>
    <ligand>
        <name>substrate</name>
    </ligand>
</feature>
<keyword evidence="2 8" id="KW-0479">Metal-binding</keyword>
<dbReference type="InterPro" id="IPR011059">
    <property type="entry name" value="Metal-dep_hydrolase_composite"/>
</dbReference>
<evidence type="ECO:0000256" key="1">
    <source>
        <dbReference type="ARBA" id="ARBA00010716"/>
    </source>
</evidence>
<dbReference type="InterPro" id="IPR003764">
    <property type="entry name" value="GlcNAc_6-P_deAcase"/>
</dbReference>
<dbReference type="EMBL" id="JADIXZ010000008">
    <property type="protein sequence ID" value="MBK6302199.1"/>
    <property type="molecule type" value="Genomic_DNA"/>
</dbReference>
<dbReference type="Pfam" id="PF01979">
    <property type="entry name" value="Amidohydro_1"/>
    <property type="match status" value="1"/>
</dbReference>
<comment type="similarity">
    <text evidence="1 5">Belongs to the metallo-dependent hydrolases superfamily. NagA family.</text>
</comment>
<dbReference type="PIRSF" id="PIRSF038994">
    <property type="entry name" value="NagA"/>
    <property type="match status" value="1"/>
</dbReference>
<sequence>MTTNGDSGPTRTLLTGRLVTGGTTTHDGAVAIEDGTIAYAGPLAELPPGWSAVAPDPRVPTGATLVPGLVDSHLHGGAGGEFGVDAEAARTAIAEHRAHGSTTLIGSLVSAGASDLITATQTLSALVASGDLAGIHLEGPFIAAARKGAHDPGALRDGDPGLVDALAEAAAAVGAPGAIRHMTFAPDRAGADLLPAALHRHGIRVNVGHTEADATLTFDVLGRAAATAGAPSLVTHIFNAMPPIRGRSPGTAAGAIRAALRGDAVLEVVADGVHLSPDTVRMLFEVVGPGSINLISDAMAATGLPDGNYTLGGLPVVVADGTARLTSSGAIAGSVAHVADCLRWAVQTAGIDLADAVLAATGTPAKAFGLDVGHLVTGGVADVLVLDADLRPAFVVAGGQASPARR</sequence>
<feature type="binding site" evidence="7">
    <location>
        <position position="149"/>
    </location>
    <ligand>
        <name>substrate</name>
    </ligand>
</feature>